<dbReference type="RefSeq" id="XP_001890122.1">
    <property type="nucleotide sequence ID" value="XM_001890087.1"/>
</dbReference>
<organism evidence="3">
    <name type="scientific">Laccaria bicolor (strain S238N-H82 / ATCC MYA-4686)</name>
    <name type="common">Bicoloured deceiver</name>
    <name type="synonym">Laccaria laccata var. bicolor</name>
    <dbReference type="NCBI Taxonomy" id="486041"/>
    <lineage>
        <taxon>Eukaryota</taxon>
        <taxon>Fungi</taxon>
        <taxon>Dikarya</taxon>
        <taxon>Basidiomycota</taxon>
        <taxon>Agaricomycotina</taxon>
        <taxon>Agaricomycetes</taxon>
        <taxon>Agaricomycetidae</taxon>
        <taxon>Agaricales</taxon>
        <taxon>Agaricineae</taxon>
        <taxon>Hydnangiaceae</taxon>
        <taxon>Laccaria</taxon>
    </lineage>
</organism>
<feature type="region of interest" description="Disordered" evidence="1">
    <location>
        <begin position="238"/>
        <end position="269"/>
    </location>
</feature>
<evidence type="ECO:0000313" key="3">
    <source>
        <dbReference type="Proteomes" id="UP000001194"/>
    </source>
</evidence>
<protein>
    <submittedName>
        <fullName evidence="2">Predicted protein</fullName>
    </submittedName>
</protein>
<reference evidence="2 3" key="1">
    <citation type="journal article" date="2008" name="Nature">
        <title>The genome of Laccaria bicolor provides insights into mycorrhizal symbiosis.</title>
        <authorList>
            <person name="Martin F."/>
            <person name="Aerts A."/>
            <person name="Ahren D."/>
            <person name="Brun A."/>
            <person name="Danchin E.G.J."/>
            <person name="Duchaussoy F."/>
            <person name="Gibon J."/>
            <person name="Kohler A."/>
            <person name="Lindquist E."/>
            <person name="Pereda V."/>
            <person name="Salamov A."/>
            <person name="Shapiro H.J."/>
            <person name="Wuyts J."/>
            <person name="Blaudez D."/>
            <person name="Buee M."/>
            <person name="Brokstein P."/>
            <person name="Canbaeck B."/>
            <person name="Cohen D."/>
            <person name="Courty P.E."/>
            <person name="Coutinho P.M."/>
            <person name="Delaruelle C."/>
            <person name="Detter J.C."/>
            <person name="Deveau A."/>
            <person name="DiFazio S."/>
            <person name="Duplessis S."/>
            <person name="Fraissinet-Tachet L."/>
            <person name="Lucic E."/>
            <person name="Frey-Klett P."/>
            <person name="Fourrey C."/>
            <person name="Feussner I."/>
            <person name="Gay G."/>
            <person name="Grimwood J."/>
            <person name="Hoegger P.J."/>
            <person name="Jain P."/>
            <person name="Kilaru S."/>
            <person name="Labbe J."/>
            <person name="Lin Y.C."/>
            <person name="Legue V."/>
            <person name="Le Tacon F."/>
            <person name="Marmeisse R."/>
            <person name="Melayah D."/>
            <person name="Montanini B."/>
            <person name="Muratet M."/>
            <person name="Nehls U."/>
            <person name="Niculita-Hirzel H."/>
            <person name="Oudot-Le Secq M.P."/>
            <person name="Peter M."/>
            <person name="Quesneville H."/>
            <person name="Rajashekar B."/>
            <person name="Reich M."/>
            <person name="Rouhier N."/>
            <person name="Schmutz J."/>
            <person name="Yin T."/>
            <person name="Chalot M."/>
            <person name="Henrissat B."/>
            <person name="Kuees U."/>
            <person name="Lucas S."/>
            <person name="Van de Peer Y."/>
            <person name="Podila G.K."/>
            <person name="Polle A."/>
            <person name="Pukkila P.J."/>
            <person name="Richardson P.M."/>
            <person name="Rouze P."/>
            <person name="Sanders I.R."/>
            <person name="Stajich J.E."/>
            <person name="Tunlid A."/>
            <person name="Tuskan G."/>
            <person name="Grigoriev I.V."/>
        </authorList>
    </citation>
    <scope>NUCLEOTIDE SEQUENCE [LARGE SCALE GENOMIC DNA]</scope>
    <source>
        <strain evidence="3">S238N-H82 / ATCC MYA-4686</strain>
    </source>
</reference>
<dbReference type="EMBL" id="DS547169">
    <property type="protein sequence ID" value="EDQ99225.1"/>
    <property type="molecule type" value="Genomic_DNA"/>
</dbReference>
<evidence type="ECO:0000256" key="1">
    <source>
        <dbReference type="SAM" id="MobiDB-lite"/>
    </source>
</evidence>
<dbReference type="InParanoid" id="B0E1N5"/>
<accession>B0E1N5</accession>
<dbReference type="AlphaFoldDB" id="B0E1N5"/>
<name>B0E1N5_LACBS</name>
<feature type="compositionally biased region" description="Basic residues" evidence="1">
    <location>
        <begin position="238"/>
        <end position="249"/>
    </location>
</feature>
<sequence>METMVASVGTPLHAATAASPSQIPPTSPLQSVILPPPVVDPELLSVHSQGAVSRYVVSVNHKGSKYHVLQLSPGPLAPPTPFDIILPPAAAFVSDQTTMTAYPDFSVSSCGWQALFSLVVHPDFLWDCWGPGNLGEFSDVSSLWKCWDEGTAIEGVGRKPPLRMVETEWGSRKDKRSNKGHHAAWRPRQNTTACQKWSQFQFFISRIETSISTGLTASQAVQVLEDTRLTFSMPQLHRKLQTKRQKKGKVGGPCPESSAPSSGDVIMAT</sequence>
<gene>
    <name evidence="2" type="ORF">LACBIDRAFT_316807</name>
</gene>
<dbReference type="HOGENOM" id="CLU_1034657_0_0_1"/>
<evidence type="ECO:0000313" key="2">
    <source>
        <dbReference type="EMBL" id="EDQ99225.1"/>
    </source>
</evidence>
<proteinExistence type="predicted"/>
<feature type="compositionally biased region" description="Basic residues" evidence="1">
    <location>
        <begin position="173"/>
        <end position="185"/>
    </location>
</feature>
<dbReference type="GeneID" id="6085795"/>
<feature type="region of interest" description="Disordered" evidence="1">
    <location>
        <begin position="170"/>
        <end position="190"/>
    </location>
</feature>
<dbReference type="OrthoDB" id="3181539at2759"/>
<keyword evidence="3" id="KW-1185">Reference proteome</keyword>
<dbReference type="KEGG" id="lbc:LACBIDRAFT_316807"/>
<dbReference type="Proteomes" id="UP000001194">
    <property type="component" value="Unassembled WGS sequence"/>
</dbReference>